<keyword evidence="2" id="KW-1133">Transmembrane helix</keyword>
<keyword evidence="2" id="KW-0812">Transmembrane</keyword>
<keyword evidence="4" id="KW-1185">Reference proteome</keyword>
<feature type="transmembrane region" description="Helical" evidence="2">
    <location>
        <begin position="20"/>
        <end position="41"/>
    </location>
</feature>
<evidence type="ECO:0000256" key="1">
    <source>
        <dbReference type="SAM" id="Coils"/>
    </source>
</evidence>
<dbReference type="RefSeq" id="WP_092080872.1">
    <property type="nucleotide sequence ID" value="NZ_FNAQ01000033.1"/>
</dbReference>
<feature type="transmembrane region" description="Helical" evidence="2">
    <location>
        <begin position="192"/>
        <end position="212"/>
    </location>
</feature>
<sequence>MEDLNKLDKKLDIVNKMLSLAFKLCVVLGGAVLLFYCWGIGYFPQDVSVGDGLLFILLAIAFGGVYMFFVMSLTSLGILLRPLWHRLQRLFLLLLKGYEKVTGKETNYTPFVIEKGGIELLVFAVFGLFFIWWFSLSDIKVLSTLPMCTWGCALLWSSYQQNSREIDQLENKENVTEEETKRLARLNNFQPVALGIMLVIPLLIGGVSGRLLDGAMRLANVRADTATIHIKEPYVKYASEYGLQGLQSNFGSDYSKFEKTSILFNGFGKNIVIEAEGKDGRARLVVPSDHAYIVQR</sequence>
<evidence type="ECO:0000313" key="4">
    <source>
        <dbReference type="Proteomes" id="UP000243205"/>
    </source>
</evidence>
<gene>
    <name evidence="3" type="ORF">SAMN05661003_1332</name>
</gene>
<dbReference type="Proteomes" id="UP000243205">
    <property type="component" value="Unassembled WGS sequence"/>
</dbReference>
<evidence type="ECO:0000256" key="2">
    <source>
        <dbReference type="SAM" id="Phobius"/>
    </source>
</evidence>
<organism evidence="3 4">
    <name type="scientific">Desulfuromonas thiophila</name>
    <dbReference type="NCBI Taxonomy" id="57664"/>
    <lineage>
        <taxon>Bacteria</taxon>
        <taxon>Pseudomonadati</taxon>
        <taxon>Thermodesulfobacteriota</taxon>
        <taxon>Desulfuromonadia</taxon>
        <taxon>Desulfuromonadales</taxon>
        <taxon>Desulfuromonadaceae</taxon>
        <taxon>Desulfuromonas</taxon>
    </lineage>
</organism>
<feature type="coiled-coil region" evidence="1">
    <location>
        <begin position="159"/>
        <end position="186"/>
    </location>
</feature>
<feature type="transmembrane region" description="Helical" evidence="2">
    <location>
        <begin position="53"/>
        <end position="80"/>
    </location>
</feature>
<dbReference type="OrthoDB" id="9180334at2"/>
<accession>A0A1G7F8Y1</accession>
<dbReference type="EMBL" id="FNAQ01000033">
    <property type="protein sequence ID" value="SDE72319.1"/>
    <property type="molecule type" value="Genomic_DNA"/>
</dbReference>
<feature type="transmembrane region" description="Helical" evidence="2">
    <location>
        <begin position="118"/>
        <end position="136"/>
    </location>
</feature>
<protein>
    <submittedName>
        <fullName evidence="3">Uncharacterized protein</fullName>
    </submittedName>
</protein>
<keyword evidence="2" id="KW-0472">Membrane</keyword>
<name>A0A1G7F8Y1_9BACT</name>
<proteinExistence type="predicted"/>
<dbReference type="AlphaFoldDB" id="A0A1G7F8Y1"/>
<reference evidence="4" key="1">
    <citation type="submission" date="2016-10" db="EMBL/GenBank/DDBJ databases">
        <authorList>
            <person name="Varghese N."/>
            <person name="Submissions S."/>
        </authorList>
    </citation>
    <scope>NUCLEOTIDE SEQUENCE [LARGE SCALE GENOMIC DNA]</scope>
    <source>
        <strain evidence="4">DSM 8987</strain>
    </source>
</reference>
<keyword evidence="1" id="KW-0175">Coiled coil</keyword>
<evidence type="ECO:0000313" key="3">
    <source>
        <dbReference type="EMBL" id="SDE72319.1"/>
    </source>
</evidence>